<evidence type="ECO:0000256" key="1">
    <source>
        <dbReference type="SAM" id="MobiDB-lite"/>
    </source>
</evidence>
<protein>
    <submittedName>
        <fullName evidence="2">Uncharacterized protein</fullName>
    </submittedName>
</protein>
<gene>
    <name evidence="2" type="ORF">M8C21_002328</name>
</gene>
<accession>A0AAD5CT26</accession>
<dbReference type="PANTHER" id="PTHR47262">
    <property type="entry name" value="OS02G0132600 PROTEIN"/>
    <property type="match status" value="1"/>
</dbReference>
<sequence>MVALNQVFCQIAETEPPDVQFGLDLLQALKDDIGIRPSRKSLDFLLSACVNAKDQERSFLVWKEYQTAGLPYNVLSYVRMYQALLASGAHKQAKIVLENIADDDEHVCGVLKACQETFGKTAPVRNKEKKKKKNCVLEAVEEAMVKSVSVESEGKKKKKKKKKKAKVE</sequence>
<feature type="region of interest" description="Disordered" evidence="1">
    <location>
        <begin position="146"/>
        <end position="168"/>
    </location>
</feature>
<feature type="compositionally biased region" description="Basic residues" evidence="1">
    <location>
        <begin position="155"/>
        <end position="168"/>
    </location>
</feature>
<organism evidence="2 3">
    <name type="scientific">Ambrosia artemisiifolia</name>
    <name type="common">Common ragweed</name>
    <dbReference type="NCBI Taxonomy" id="4212"/>
    <lineage>
        <taxon>Eukaryota</taxon>
        <taxon>Viridiplantae</taxon>
        <taxon>Streptophyta</taxon>
        <taxon>Embryophyta</taxon>
        <taxon>Tracheophyta</taxon>
        <taxon>Spermatophyta</taxon>
        <taxon>Magnoliopsida</taxon>
        <taxon>eudicotyledons</taxon>
        <taxon>Gunneridae</taxon>
        <taxon>Pentapetalae</taxon>
        <taxon>asterids</taxon>
        <taxon>campanulids</taxon>
        <taxon>Asterales</taxon>
        <taxon>Asteraceae</taxon>
        <taxon>Asteroideae</taxon>
        <taxon>Heliantheae alliance</taxon>
        <taxon>Heliantheae</taxon>
        <taxon>Ambrosia</taxon>
    </lineage>
</organism>
<keyword evidence="3" id="KW-1185">Reference proteome</keyword>
<dbReference type="Proteomes" id="UP001206925">
    <property type="component" value="Unassembled WGS sequence"/>
</dbReference>
<dbReference type="EMBL" id="JAMZMK010006763">
    <property type="protein sequence ID" value="KAI7747407.1"/>
    <property type="molecule type" value="Genomic_DNA"/>
</dbReference>
<reference evidence="2" key="1">
    <citation type="submission" date="2022-06" db="EMBL/GenBank/DDBJ databases">
        <title>Uncovering the hologenomic basis of an extraordinary plant invasion.</title>
        <authorList>
            <person name="Bieker V.C."/>
            <person name="Martin M.D."/>
            <person name="Gilbert T."/>
            <person name="Hodgins K."/>
            <person name="Battlay P."/>
            <person name="Petersen B."/>
            <person name="Wilson J."/>
        </authorList>
    </citation>
    <scope>NUCLEOTIDE SEQUENCE</scope>
    <source>
        <strain evidence="2">AA19_3_7</strain>
        <tissue evidence="2">Leaf</tissue>
    </source>
</reference>
<evidence type="ECO:0000313" key="2">
    <source>
        <dbReference type="EMBL" id="KAI7747407.1"/>
    </source>
</evidence>
<feature type="non-terminal residue" evidence="2">
    <location>
        <position position="168"/>
    </location>
</feature>
<dbReference type="InterPro" id="IPR011990">
    <property type="entry name" value="TPR-like_helical_dom_sf"/>
</dbReference>
<dbReference type="Gene3D" id="1.25.40.10">
    <property type="entry name" value="Tetratricopeptide repeat domain"/>
    <property type="match status" value="1"/>
</dbReference>
<name>A0AAD5CT26_AMBAR</name>
<evidence type="ECO:0000313" key="3">
    <source>
        <dbReference type="Proteomes" id="UP001206925"/>
    </source>
</evidence>
<dbReference type="AlphaFoldDB" id="A0AAD5CT26"/>
<dbReference type="PANTHER" id="PTHR47262:SF1">
    <property type="entry name" value="OS02G0132600 PROTEIN"/>
    <property type="match status" value="1"/>
</dbReference>
<proteinExistence type="predicted"/>
<comment type="caution">
    <text evidence="2">The sequence shown here is derived from an EMBL/GenBank/DDBJ whole genome shotgun (WGS) entry which is preliminary data.</text>
</comment>